<dbReference type="EMBL" id="LK932401">
    <property type="protein sequence ID" value="CDS87116.1"/>
    <property type="molecule type" value="Genomic_DNA"/>
</dbReference>
<dbReference type="InterPro" id="IPR036162">
    <property type="entry name" value="Resolvase-like_N_sf"/>
</dbReference>
<dbReference type="Gene3D" id="3.40.50.1390">
    <property type="entry name" value="Resolvase, N-terminal catalytic domain"/>
    <property type="match status" value="1"/>
</dbReference>
<dbReference type="InterPro" id="IPR050639">
    <property type="entry name" value="SSR_resolvase"/>
</dbReference>
<evidence type="ECO:0000259" key="1">
    <source>
        <dbReference type="PROSITE" id="PS51736"/>
    </source>
</evidence>
<dbReference type="Gene3D" id="3.90.1750.20">
    <property type="entry name" value="Putative Large Serine Recombinase, Chain B, Domain 2"/>
    <property type="match status" value="1"/>
</dbReference>
<dbReference type="SMART" id="SM00857">
    <property type="entry name" value="Resolvase"/>
    <property type="match status" value="1"/>
</dbReference>
<dbReference type="InterPro" id="IPR038109">
    <property type="entry name" value="DNA_bind_recomb_sf"/>
</dbReference>
<gene>
    <name evidence="4" type="ORF">BN1096_630041</name>
    <name evidence="3" type="ORF">BN1097_620039</name>
</gene>
<dbReference type="PANTHER" id="PTHR30461:SF23">
    <property type="entry name" value="DNA RECOMBINASE-RELATED"/>
    <property type="match status" value="1"/>
</dbReference>
<dbReference type="InterPro" id="IPR025827">
    <property type="entry name" value="Zn_ribbon_recom_dom"/>
</dbReference>
<organism evidence="4">
    <name type="scientific">Clostridioides difficile</name>
    <name type="common">Peptoclostridium difficile</name>
    <dbReference type="NCBI Taxonomy" id="1496"/>
    <lineage>
        <taxon>Bacteria</taxon>
        <taxon>Bacillati</taxon>
        <taxon>Bacillota</taxon>
        <taxon>Clostridia</taxon>
        <taxon>Peptostreptococcales</taxon>
        <taxon>Peptostreptococcaceae</taxon>
        <taxon>Clostridioides</taxon>
    </lineage>
</organism>
<evidence type="ECO:0000313" key="3">
    <source>
        <dbReference type="EMBL" id="CDS87116.1"/>
    </source>
</evidence>
<feature type="domain" description="Recombinase" evidence="2">
    <location>
        <begin position="155"/>
        <end position="303"/>
    </location>
</feature>
<evidence type="ECO:0000313" key="4">
    <source>
        <dbReference type="EMBL" id="CDS87800.1"/>
    </source>
</evidence>
<dbReference type="SUPFAM" id="SSF53041">
    <property type="entry name" value="Resolvase-like"/>
    <property type="match status" value="1"/>
</dbReference>
<dbReference type="PROSITE" id="PS51736">
    <property type="entry name" value="RECOMBINASES_3"/>
    <property type="match status" value="1"/>
</dbReference>
<sequence>MKAAIYSRKSRFTGKGDSIENQIQLCIDYAKSIGVKDFLIYEDEGFSGSNIDRPQFKKMMQDAKDKKFSYLVCYRLDRISRNVSDFSTLIEKLNELSISFISIKEQFDTSTPMGRAMMFISSVFAQLERETIAERIKDNMYELARSGRWLGGNTPHGFNSEKITFLDENLKERSMYKLQVNDEQMEIVKLIYNKYLELRSLSKLYKYVYNNGIRGPRGGKFDPSSLSRILRNPAYVKANDEILDYLKNSGMDVVGTPDRKCGILTYAKNTSNSIAAIAKHHGVIEPEIWLEVQNQLDKNRDKTPRISTGKTALLSGLIKCGKCGSNMRITYKGKKTDKDLKYYYICGTKKTLGSDSCNCKNLNGPLVESLVIDKIKNCKEESIISAFNNNNIKTDNVFNIFKSETNLLKNQILDKEKLIKNLVIELAKNTGSTASDYIVSQIESLNNEISILKDKINTLESSNINISSDSINIDIIVSNLKRFNDEVDNASLDDKRLLLSTIINSIVWDSSLGNLNIVYMGAEVDNSVSLSN</sequence>
<dbReference type="AlphaFoldDB" id="A0A069AA79"/>
<dbReference type="PROSITE" id="PS51737">
    <property type="entry name" value="RECOMBINASE_DNA_BIND"/>
    <property type="match status" value="1"/>
</dbReference>
<dbReference type="GO" id="GO:0000150">
    <property type="term" value="F:DNA strand exchange activity"/>
    <property type="evidence" value="ECO:0007669"/>
    <property type="project" value="InterPro"/>
</dbReference>
<dbReference type="Pfam" id="PF07508">
    <property type="entry name" value="Recombinase"/>
    <property type="match status" value="1"/>
</dbReference>
<dbReference type="InterPro" id="IPR006119">
    <property type="entry name" value="Resolv_N"/>
</dbReference>
<feature type="domain" description="Resolvase/invertase-type recombinase catalytic" evidence="1">
    <location>
        <begin position="2"/>
        <end position="147"/>
    </location>
</feature>
<protein>
    <submittedName>
        <fullName evidence="4">Site-specific recombinase, resolvase family</fullName>
    </submittedName>
</protein>
<reference evidence="4" key="1">
    <citation type="submission" date="2014-07" db="EMBL/GenBank/DDBJ databases">
        <authorList>
            <person name="Monot Marc"/>
        </authorList>
    </citation>
    <scope>NUCLEOTIDE SEQUENCE</scope>
    <source>
        <strain evidence="3">7032994</strain>
    </source>
</reference>
<dbReference type="CDD" id="cd00338">
    <property type="entry name" value="Ser_Recombinase"/>
    <property type="match status" value="1"/>
</dbReference>
<proteinExistence type="predicted"/>
<dbReference type="EMBL" id="LK932517">
    <property type="protein sequence ID" value="CDS87800.1"/>
    <property type="molecule type" value="Genomic_DNA"/>
</dbReference>
<dbReference type="GO" id="GO:0003677">
    <property type="term" value="F:DNA binding"/>
    <property type="evidence" value="ECO:0007669"/>
    <property type="project" value="InterPro"/>
</dbReference>
<accession>A0A069AA79</accession>
<dbReference type="Pfam" id="PF13408">
    <property type="entry name" value="Zn_ribbon_recom"/>
    <property type="match status" value="1"/>
</dbReference>
<name>A0A069AA79_CLODI</name>
<evidence type="ECO:0000259" key="2">
    <source>
        <dbReference type="PROSITE" id="PS51737"/>
    </source>
</evidence>
<dbReference type="PANTHER" id="PTHR30461">
    <property type="entry name" value="DNA-INVERTASE FROM LAMBDOID PROPHAGE"/>
    <property type="match status" value="1"/>
</dbReference>
<dbReference type="InterPro" id="IPR011109">
    <property type="entry name" value="DNA_bind_recombinase_dom"/>
</dbReference>
<dbReference type="RefSeq" id="WP_021366751.1">
    <property type="nucleotide sequence ID" value="NZ_BBYB01000003.1"/>
</dbReference>
<dbReference type="Pfam" id="PF00239">
    <property type="entry name" value="Resolvase"/>
    <property type="match status" value="1"/>
</dbReference>